<evidence type="ECO:0000313" key="2">
    <source>
        <dbReference type="EMBL" id="QSX33325.1"/>
    </source>
</evidence>
<dbReference type="PANTHER" id="PTHR40590">
    <property type="entry name" value="CYTOPLASMIC PROTEIN-RELATED"/>
    <property type="match status" value="1"/>
</dbReference>
<reference evidence="2 3" key="1">
    <citation type="submission" date="2021-03" db="EMBL/GenBank/DDBJ databases">
        <title>Novel species identification of genus Shewanella.</title>
        <authorList>
            <person name="Liu G."/>
            <person name="Zhang Q."/>
        </authorList>
    </citation>
    <scope>NUCLEOTIDE SEQUENCE [LARGE SCALE GENOMIC DNA]</scope>
    <source>
        <strain evidence="2 3">FJAT-51800</strain>
    </source>
</reference>
<dbReference type="Pfam" id="PF01963">
    <property type="entry name" value="TraB_PrgY_gumN"/>
    <property type="match status" value="1"/>
</dbReference>
<accession>A0ABX7QQQ8</accession>
<keyword evidence="1" id="KW-0732">Signal</keyword>
<proteinExistence type="predicted"/>
<dbReference type="PANTHER" id="PTHR40590:SF1">
    <property type="entry name" value="CYTOPLASMIC PROTEIN"/>
    <property type="match status" value="1"/>
</dbReference>
<keyword evidence="3" id="KW-1185">Reference proteome</keyword>
<organism evidence="2 3">
    <name type="scientific">Shewanella avicenniae</name>
    <dbReference type="NCBI Taxonomy" id="2814294"/>
    <lineage>
        <taxon>Bacteria</taxon>
        <taxon>Pseudomonadati</taxon>
        <taxon>Pseudomonadota</taxon>
        <taxon>Gammaproteobacteria</taxon>
        <taxon>Alteromonadales</taxon>
        <taxon>Shewanellaceae</taxon>
        <taxon>Shewanella</taxon>
    </lineage>
</organism>
<dbReference type="CDD" id="cd14789">
    <property type="entry name" value="Tiki"/>
    <property type="match status" value="1"/>
</dbReference>
<dbReference type="Proteomes" id="UP000662770">
    <property type="component" value="Chromosome"/>
</dbReference>
<name>A0ABX7QQQ8_9GAMM</name>
<dbReference type="RefSeq" id="WP_207354558.1">
    <property type="nucleotide sequence ID" value="NZ_CP071503.1"/>
</dbReference>
<dbReference type="InterPro" id="IPR047111">
    <property type="entry name" value="YbaP-like"/>
</dbReference>
<sequence length="288" mass="31965">MAATRRWQRLICSCMLIFSGTVCANGAITPLFYHVSYQGKTAWVLGSFHVGKAEFYPLPTQIREAYARAGALVLEVDVRDPSGIGLMRQYGMTPQTPDAETRTVLNRYCADKTYCEQFKGLSPWLQAMQFTLLRLTQQGYSANYGTETQLMQQLGQRPLLALESYEQQFAMLASLELDAQWAMVRDALSSPNSELDRLVNAWKSGDAATLQQISEEDLQQPGGIDVIDKVLWQRNRVMADGIARYLDSAEQPLFVAIGAAHLVGERSVLALLQQAGATTLDCNAQQCP</sequence>
<feature type="signal peptide" evidence="1">
    <location>
        <begin position="1"/>
        <end position="24"/>
    </location>
</feature>
<gene>
    <name evidence="2" type="ORF">JYB87_16625</name>
</gene>
<evidence type="ECO:0000313" key="3">
    <source>
        <dbReference type="Proteomes" id="UP000662770"/>
    </source>
</evidence>
<dbReference type="InterPro" id="IPR002816">
    <property type="entry name" value="TraB/PrgY/GumN_fam"/>
</dbReference>
<evidence type="ECO:0000256" key="1">
    <source>
        <dbReference type="SAM" id="SignalP"/>
    </source>
</evidence>
<feature type="chain" id="PRO_5047113167" evidence="1">
    <location>
        <begin position="25"/>
        <end position="288"/>
    </location>
</feature>
<protein>
    <submittedName>
        <fullName evidence="2">TraB/GumN family protein</fullName>
    </submittedName>
</protein>
<dbReference type="EMBL" id="CP071503">
    <property type="protein sequence ID" value="QSX33325.1"/>
    <property type="molecule type" value="Genomic_DNA"/>
</dbReference>